<dbReference type="Gene3D" id="2.60.40.4150">
    <property type="entry name" value="Type VI secretion system, lipoprotein SciN"/>
    <property type="match status" value="1"/>
</dbReference>
<accession>A0ABU9J6J3</accession>
<keyword evidence="2" id="KW-1185">Reference proteome</keyword>
<protein>
    <submittedName>
        <fullName evidence="1">Type VI secretion system lipoprotein TssJ</fullName>
    </submittedName>
</protein>
<evidence type="ECO:0000313" key="2">
    <source>
        <dbReference type="Proteomes" id="UP001459204"/>
    </source>
</evidence>
<sequence>MKKTLKVLKDPSIPVGELKDQPSQVALSINASAGVNPNLYVPAEELPSTDEDTPYRVNLSSDDLGDLLTQLKATTQVLEGEMQARQKAGAPVALGSPKVVQADGVGSSATLEAGDGVARQVGQYREGSNPVVDTGSPALARSRNASPISIQVFQLKDNGLFLSADSDALAANPEKVLGKSYVDHDEYVIKPNEFKFVRFYPVKSTTHFIGVVASYHDTDSVTWKDVLRIEPTGGKYPLLVSLDEHGVKIKSED</sequence>
<evidence type="ECO:0000313" key="1">
    <source>
        <dbReference type="EMBL" id="MEL1266373.1"/>
    </source>
</evidence>
<proteinExistence type="predicted"/>
<dbReference type="EMBL" id="JBBWWT010000016">
    <property type="protein sequence ID" value="MEL1266373.1"/>
    <property type="molecule type" value="Genomic_DNA"/>
</dbReference>
<gene>
    <name evidence="1" type="primary">tssJ</name>
    <name evidence="1" type="ORF">AAD027_18635</name>
</gene>
<dbReference type="PANTHER" id="PTHR37625:SF5">
    <property type="entry name" value="LIPOPROTEIN"/>
    <property type="match status" value="1"/>
</dbReference>
<dbReference type="Proteomes" id="UP001459204">
    <property type="component" value="Unassembled WGS sequence"/>
</dbReference>
<name>A0ABU9J6J3_9GAMM</name>
<dbReference type="InterPro" id="IPR038706">
    <property type="entry name" value="Type_VI_SciN-like_sf"/>
</dbReference>
<keyword evidence="1" id="KW-0449">Lipoprotein</keyword>
<dbReference type="NCBIfam" id="TIGR03352">
    <property type="entry name" value="VI_chp_3"/>
    <property type="match status" value="1"/>
</dbReference>
<dbReference type="Pfam" id="PF12790">
    <property type="entry name" value="T6SS-SciN"/>
    <property type="match status" value="1"/>
</dbReference>
<dbReference type="InterPro" id="IPR017734">
    <property type="entry name" value="T6SS_SciN"/>
</dbReference>
<comment type="caution">
    <text evidence="1">The sequence shown here is derived from an EMBL/GenBank/DDBJ whole genome shotgun (WGS) entry which is preliminary data.</text>
</comment>
<reference evidence="1 2" key="1">
    <citation type="submission" date="2024-04" db="EMBL/GenBank/DDBJ databases">
        <title>Draft genome sequence of Pseudoxanthomonas putridarboris WD12.</title>
        <authorList>
            <person name="Oh J."/>
        </authorList>
    </citation>
    <scope>NUCLEOTIDE SEQUENCE [LARGE SCALE GENOMIC DNA]</scope>
    <source>
        <strain evidence="1 2">WD12</strain>
    </source>
</reference>
<dbReference type="RefSeq" id="WP_341727545.1">
    <property type="nucleotide sequence ID" value="NZ_JBBWWT010000016.1"/>
</dbReference>
<organism evidence="1 2">
    <name type="scientific">Pseudoxanthomonas putridarboris</name>
    <dbReference type="NCBI Taxonomy" id="752605"/>
    <lineage>
        <taxon>Bacteria</taxon>
        <taxon>Pseudomonadati</taxon>
        <taxon>Pseudomonadota</taxon>
        <taxon>Gammaproteobacteria</taxon>
        <taxon>Lysobacterales</taxon>
        <taxon>Lysobacteraceae</taxon>
        <taxon>Pseudoxanthomonas</taxon>
    </lineage>
</organism>
<dbReference type="PANTHER" id="PTHR37625">
    <property type="entry name" value="OUTER MEMBRANE LIPOPROTEIN-RELATED"/>
    <property type="match status" value="1"/>
</dbReference>